<dbReference type="Pfam" id="PF21247">
    <property type="entry name" value="Fic-like_C"/>
    <property type="match status" value="1"/>
</dbReference>
<evidence type="ECO:0000313" key="3">
    <source>
        <dbReference type="Proteomes" id="UP000823922"/>
    </source>
</evidence>
<reference evidence="2" key="2">
    <citation type="submission" date="2021-04" db="EMBL/GenBank/DDBJ databases">
        <authorList>
            <person name="Gilroy R."/>
        </authorList>
    </citation>
    <scope>NUCLEOTIDE SEQUENCE</scope>
    <source>
        <strain evidence="2">ChiBcec1-1630</strain>
    </source>
</reference>
<dbReference type="InterPro" id="IPR049514">
    <property type="entry name" value="Fic-like_C"/>
</dbReference>
<name>A0A9D2TU40_9FIRM</name>
<dbReference type="EMBL" id="DWVS01000378">
    <property type="protein sequence ID" value="HJC89205.1"/>
    <property type="molecule type" value="Genomic_DNA"/>
</dbReference>
<proteinExistence type="predicted"/>
<dbReference type="Proteomes" id="UP000823922">
    <property type="component" value="Unassembled WGS sequence"/>
</dbReference>
<dbReference type="AlphaFoldDB" id="A0A9D2TU40"/>
<feature type="non-terminal residue" evidence="2">
    <location>
        <position position="1"/>
    </location>
</feature>
<gene>
    <name evidence="2" type="ORF">H9926_14505</name>
</gene>
<feature type="domain" description="Filamentation induced by cAMP protein Fic-like C-terminal" evidence="1">
    <location>
        <begin position="48"/>
        <end position="103"/>
    </location>
</feature>
<evidence type="ECO:0000313" key="2">
    <source>
        <dbReference type="EMBL" id="HJC89205.1"/>
    </source>
</evidence>
<protein>
    <submittedName>
        <fullName evidence="2">AAA family ATPase</fullName>
    </submittedName>
</protein>
<comment type="caution">
    <text evidence="2">The sequence shown here is derived from an EMBL/GenBank/DDBJ whole genome shotgun (WGS) entry which is preliminary data.</text>
</comment>
<sequence length="111" mass="12751">MHEMKRAGLPPAVFESKRGVFKVTLYNGYDTENNFTTAEQPLPEPAQKLLEYCRIPRSRNEIADHMGIGTPSYVVKKYIRPLLKAGMLRMTIPDAPKSKNQKYVIVKKENR</sequence>
<evidence type="ECO:0000259" key="1">
    <source>
        <dbReference type="Pfam" id="PF21247"/>
    </source>
</evidence>
<accession>A0A9D2TU40</accession>
<organism evidence="2 3">
    <name type="scientific">Candidatus Eisenbergiella intestinigallinarum</name>
    <dbReference type="NCBI Taxonomy" id="2838549"/>
    <lineage>
        <taxon>Bacteria</taxon>
        <taxon>Bacillati</taxon>
        <taxon>Bacillota</taxon>
        <taxon>Clostridia</taxon>
        <taxon>Lachnospirales</taxon>
        <taxon>Lachnospiraceae</taxon>
        <taxon>Eisenbergiella</taxon>
    </lineage>
</organism>
<reference evidence="2" key="1">
    <citation type="journal article" date="2021" name="PeerJ">
        <title>Extensive microbial diversity within the chicken gut microbiome revealed by metagenomics and culture.</title>
        <authorList>
            <person name="Gilroy R."/>
            <person name="Ravi A."/>
            <person name="Getino M."/>
            <person name="Pursley I."/>
            <person name="Horton D.L."/>
            <person name="Alikhan N.F."/>
            <person name="Baker D."/>
            <person name="Gharbi K."/>
            <person name="Hall N."/>
            <person name="Watson M."/>
            <person name="Adriaenssens E.M."/>
            <person name="Foster-Nyarko E."/>
            <person name="Jarju S."/>
            <person name="Secka A."/>
            <person name="Antonio M."/>
            <person name="Oren A."/>
            <person name="Chaudhuri R.R."/>
            <person name="La Ragione R."/>
            <person name="Hildebrand F."/>
            <person name="Pallen M.J."/>
        </authorList>
    </citation>
    <scope>NUCLEOTIDE SEQUENCE</scope>
    <source>
        <strain evidence="2">ChiBcec1-1630</strain>
    </source>
</reference>